<dbReference type="CDD" id="cd05265">
    <property type="entry name" value="SDR_a1"/>
    <property type="match status" value="1"/>
</dbReference>
<name>A0A4Y8LQC9_9BACL</name>
<keyword evidence="3" id="KW-1185">Reference proteome</keyword>
<dbReference type="EMBL" id="SOMN01000045">
    <property type="protein sequence ID" value="TFE22590.1"/>
    <property type="molecule type" value="Genomic_DNA"/>
</dbReference>
<dbReference type="PANTHER" id="PTHR43245">
    <property type="entry name" value="BIFUNCTIONAL POLYMYXIN RESISTANCE PROTEIN ARNA"/>
    <property type="match status" value="1"/>
</dbReference>
<dbReference type="OrthoDB" id="9809586at2"/>
<proteinExistence type="predicted"/>
<dbReference type="Proteomes" id="UP000297900">
    <property type="component" value="Unassembled WGS sequence"/>
</dbReference>
<sequence length="329" mass="36251">MKILILGGTVFLGYHLVESATKAGHDVTIFSRGKTNSDLIPEVKKLVGDRDGNLDSLAGRRWDAVIDTSGYVPRIVRDSVNLLADSTEHYTFISSISVYRDFLVPAADENTPVGQLEDPSTEDVKAAYGQLKALCEQVVEEGMPGRALIIRPGLIVGPRDPTDRFTYWPSRISRGGPVLAPGNQDASVQFIDARDLADWTIRMVEERHTGVFNATGPAEPLSMQSFLEHCINAVGSDADLKWVSNEFLLQQGAGPWIELPLWIPGVGDTEQARHMLSVNIDKAIASGLTFRPLRDTILNTLEWDSSRGNIDRRAGMDAVKEEQLLKAWK</sequence>
<dbReference type="Gene3D" id="3.40.50.720">
    <property type="entry name" value="NAD(P)-binding Rossmann-like Domain"/>
    <property type="match status" value="1"/>
</dbReference>
<evidence type="ECO:0000259" key="1">
    <source>
        <dbReference type="Pfam" id="PF01370"/>
    </source>
</evidence>
<dbReference type="RefSeq" id="WP_135154330.1">
    <property type="nucleotide sequence ID" value="NZ_SOMN01000045.1"/>
</dbReference>
<organism evidence="2 3">
    <name type="scientific">Cohnella luojiensis</name>
    <dbReference type="NCBI Taxonomy" id="652876"/>
    <lineage>
        <taxon>Bacteria</taxon>
        <taxon>Bacillati</taxon>
        <taxon>Bacillota</taxon>
        <taxon>Bacilli</taxon>
        <taxon>Bacillales</taxon>
        <taxon>Paenibacillaceae</taxon>
        <taxon>Cohnella</taxon>
    </lineage>
</organism>
<protein>
    <submittedName>
        <fullName evidence="2">SDR family oxidoreductase</fullName>
    </submittedName>
</protein>
<dbReference type="InterPro" id="IPR050177">
    <property type="entry name" value="Lipid_A_modif_metabolic_enz"/>
</dbReference>
<dbReference type="AlphaFoldDB" id="A0A4Y8LQC9"/>
<dbReference type="PANTHER" id="PTHR43245:SF13">
    <property type="entry name" value="UDP-D-APIOSE_UDP-D-XYLOSE SYNTHASE 2"/>
    <property type="match status" value="1"/>
</dbReference>
<dbReference type="SUPFAM" id="SSF51735">
    <property type="entry name" value="NAD(P)-binding Rossmann-fold domains"/>
    <property type="match status" value="1"/>
</dbReference>
<feature type="domain" description="NAD-dependent epimerase/dehydratase" evidence="1">
    <location>
        <begin position="3"/>
        <end position="213"/>
    </location>
</feature>
<dbReference type="InterPro" id="IPR001509">
    <property type="entry name" value="Epimerase_deHydtase"/>
</dbReference>
<evidence type="ECO:0000313" key="3">
    <source>
        <dbReference type="Proteomes" id="UP000297900"/>
    </source>
</evidence>
<dbReference type="InterPro" id="IPR036291">
    <property type="entry name" value="NAD(P)-bd_dom_sf"/>
</dbReference>
<evidence type="ECO:0000313" key="2">
    <source>
        <dbReference type="EMBL" id="TFE22590.1"/>
    </source>
</evidence>
<dbReference type="Pfam" id="PF01370">
    <property type="entry name" value="Epimerase"/>
    <property type="match status" value="1"/>
</dbReference>
<accession>A0A4Y8LQC9</accession>
<gene>
    <name evidence="2" type="ORF">E2980_21630</name>
</gene>
<comment type="caution">
    <text evidence="2">The sequence shown here is derived from an EMBL/GenBank/DDBJ whole genome shotgun (WGS) entry which is preliminary data.</text>
</comment>
<reference evidence="2 3" key="1">
    <citation type="submission" date="2019-03" db="EMBL/GenBank/DDBJ databases">
        <title>Cohnella endophytica sp. nov., a novel endophytic bacterium isolated from bark of Sonneratia apetala.</title>
        <authorList>
            <person name="Tuo L."/>
        </authorList>
    </citation>
    <scope>NUCLEOTIDE SEQUENCE [LARGE SCALE GENOMIC DNA]</scope>
    <source>
        <strain evidence="2 3">CCTCC AB 208254</strain>
    </source>
</reference>